<dbReference type="Pfam" id="PF01202">
    <property type="entry name" value="SKI"/>
    <property type="match status" value="1"/>
</dbReference>
<gene>
    <name evidence="1" type="primary">aroK_1</name>
    <name evidence="1" type="ORF">PsAD2_01577</name>
</gene>
<dbReference type="Proteomes" id="UP000076577">
    <property type="component" value="Unassembled WGS sequence"/>
</dbReference>
<name>A0A165ZNG8_9HYPH</name>
<proteinExistence type="predicted"/>
<dbReference type="SUPFAM" id="SSF52540">
    <property type="entry name" value="P-loop containing nucleoside triphosphate hydrolases"/>
    <property type="match status" value="1"/>
</dbReference>
<dbReference type="Gene3D" id="3.40.50.300">
    <property type="entry name" value="P-loop containing nucleotide triphosphate hydrolases"/>
    <property type="match status" value="1"/>
</dbReference>
<dbReference type="STRING" id="989403.SAMN05421798_102260"/>
<dbReference type="EC" id="2.7.1.71" evidence="1"/>
<dbReference type="InterPro" id="IPR027417">
    <property type="entry name" value="P-loop_NTPase"/>
</dbReference>
<evidence type="ECO:0000313" key="1">
    <source>
        <dbReference type="EMBL" id="KZL20091.1"/>
    </source>
</evidence>
<dbReference type="AlphaFoldDB" id="A0A165ZNG8"/>
<protein>
    <submittedName>
        <fullName evidence="1">Shikimate kinase</fullName>
        <ecNumber evidence="1">2.7.1.71</ecNumber>
    </submittedName>
</protein>
<dbReference type="RefSeq" id="WP_074881871.1">
    <property type="nucleotide sequence ID" value="NZ_FOFM01000002.1"/>
</dbReference>
<dbReference type="EMBL" id="LMCB01000011">
    <property type="protein sequence ID" value="KZL20091.1"/>
    <property type="molecule type" value="Genomic_DNA"/>
</dbReference>
<dbReference type="GO" id="GO:0004765">
    <property type="term" value="F:shikimate kinase activity"/>
    <property type="evidence" value="ECO:0007669"/>
    <property type="project" value="UniProtKB-EC"/>
</dbReference>
<keyword evidence="2" id="KW-1185">Reference proteome</keyword>
<keyword evidence="1" id="KW-0418">Kinase</keyword>
<accession>A0A165ZNG8</accession>
<keyword evidence="1" id="KW-0808">Transferase</keyword>
<evidence type="ECO:0000313" key="2">
    <source>
        <dbReference type="Proteomes" id="UP000076577"/>
    </source>
</evidence>
<comment type="caution">
    <text evidence="1">The sequence shown here is derived from an EMBL/GenBank/DDBJ whole genome shotgun (WGS) entry which is preliminary data.</text>
</comment>
<dbReference type="PATRIC" id="fig|989403.3.peg.1676"/>
<sequence length="111" mass="12747">MHVKGRHIFLIGPGGVGKSTVGPYLAQNLCLPFHDLDDYFCANISNIRSFIAQYGYGGYVRQNSYCFFDMMNSAKHEAVFALSSGFLIEEKENQFVKKTSRLYVPWVQRFY</sequence>
<organism evidence="1 2">
    <name type="scientific">Pseudovibrio axinellae</name>
    <dbReference type="NCBI Taxonomy" id="989403"/>
    <lineage>
        <taxon>Bacteria</taxon>
        <taxon>Pseudomonadati</taxon>
        <taxon>Pseudomonadota</taxon>
        <taxon>Alphaproteobacteria</taxon>
        <taxon>Hyphomicrobiales</taxon>
        <taxon>Stappiaceae</taxon>
        <taxon>Pseudovibrio</taxon>
    </lineage>
</organism>
<dbReference type="InterPro" id="IPR031322">
    <property type="entry name" value="Shikimate/glucono_kinase"/>
</dbReference>
<dbReference type="OrthoDB" id="9800332at2"/>
<reference evidence="1 2" key="1">
    <citation type="journal article" date="2016" name="Front. Microbiol.">
        <title>Comparative Genomic Analysis Reveals a Diverse Repertoire of Genes Involved in Prokaryote-Eukaryote Interactions within the Pseudovibrio Genus.</title>
        <authorList>
            <person name="Romano S."/>
            <person name="Fernandez-Guerra A."/>
            <person name="Reen F.J."/>
            <person name="Glockner F.O."/>
            <person name="Crowley S.P."/>
            <person name="O'Sullivan O."/>
            <person name="Cotter P.D."/>
            <person name="Adams C."/>
            <person name="Dobson A.D."/>
            <person name="O'Gara F."/>
        </authorList>
    </citation>
    <scope>NUCLEOTIDE SEQUENCE [LARGE SCALE GENOMIC DNA]</scope>
    <source>
        <strain evidence="1 2">Ad2</strain>
    </source>
</reference>